<proteinExistence type="predicted"/>
<accession>A0A645ATL7</accession>
<dbReference type="Gene3D" id="3.40.50.450">
    <property type="match status" value="1"/>
</dbReference>
<dbReference type="GO" id="GO:0005829">
    <property type="term" value="C:cytosol"/>
    <property type="evidence" value="ECO:0007669"/>
    <property type="project" value="TreeGrafter"/>
</dbReference>
<sequence>MKRNLSEKNIREVVVYCASSPHIGEAYFDIARQLGKVLANNNITCITGGGKQGLMGAVNDSVLENGGKVKGIIPQFMIDSGWCHPQLSELVVTESMHERKFLMAKQSDAAVALPGGFGTLEELAEILTWKQLGLYKNAVVILNINGYYDPLLAMFDKMICEKFLHHNYRNLWQVVDSPEKAIDYLQNGETWNPSFTKYDKKEL</sequence>
<dbReference type="NCBIfam" id="TIGR00730">
    <property type="entry name" value="Rossman fold protein, TIGR00730 family"/>
    <property type="match status" value="1"/>
</dbReference>
<dbReference type="GO" id="GO:0009691">
    <property type="term" value="P:cytokinin biosynthetic process"/>
    <property type="evidence" value="ECO:0007669"/>
    <property type="project" value="InterPro"/>
</dbReference>
<comment type="caution">
    <text evidence="1">The sequence shown here is derived from an EMBL/GenBank/DDBJ whole genome shotgun (WGS) entry which is preliminary data.</text>
</comment>
<dbReference type="InterPro" id="IPR005269">
    <property type="entry name" value="LOG"/>
</dbReference>
<organism evidence="1">
    <name type="scientific">bioreactor metagenome</name>
    <dbReference type="NCBI Taxonomy" id="1076179"/>
    <lineage>
        <taxon>unclassified sequences</taxon>
        <taxon>metagenomes</taxon>
        <taxon>ecological metagenomes</taxon>
    </lineage>
</organism>
<dbReference type="PANTHER" id="PTHR31223">
    <property type="entry name" value="LOG FAMILY PROTEIN YJL055W"/>
    <property type="match status" value="1"/>
</dbReference>
<dbReference type="PANTHER" id="PTHR31223:SF70">
    <property type="entry name" value="LOG FAMILY PROTEIN YJL055W"/>
    <property type="match status" value="1"/>
</dbReference>
<dbReference type="Pfam" id="PF03641">
    <property type="entry name" value="Lysine_decarbox"/>
    <property type="match status" value="1"/>
</dbReference>
<dbReference type="SUPFAM" id="SSF102405">
    <property type="entry name" value="MCP/YpsA-like"/>
    <property type="match status" value="1"/>
</dbReference>
<name>A0A645ATL7_9ZZZZ</name>
<dbReference type="EMBL" id="VSSQ01015748">
    <property type="protein sequence ID" value="MPM56419.1"/>
    <property type="molecule type" value="Genomic_DNA"/>
</dbReference>
<dbReference type="AlphaFoldDB" id="A0A645ATL7"/>
<reference evidence="1" key="1">
    <citation type="submission" date="2019-08" db="EMBL/GenBank/DDBJ databases">
        <authorList>
            <person name="Kucharzyk K."/>
            <person name="Murdoch R.W."/>
            <person name="Higgins S."/>
            <person name="Loffler F."/>
        </authorList>
    </citation>
    <scope>NUCLEOTIDE SEQUENCE</scope>
</reference>
<dbReference type="GO" id="GO:0016799">
    <property type="term" value="F:hydrolase activity, hydrolyzing N-glycosyl compounds"/>
    <property type="evidence" value="ECO:0007669"/>
    <property type="project" value="TreeGrafter"/>
</dbReference>
<evidence type="ECO:0000313" key="1">
    <source>
        <dbReference type="EMBL" id="MPM56419.1"/>
    </source>
</evidence>
<dbReference type="InterPro" id="IPR031100">
    <property type="entry name" value="LOG_fam"/>
</dbReference>
<gene>
    <name evidence="1" type="primary">yvdD_7</name>
    <name evidence="1" type="ORF">SDC9_103222</name>
</gene>
<protein>
    <submittedName>
        <fullName evidence="1">LOG family protein YvdD</fullName>
    </submittedName>
</protein>